<evidence type="ECO:0000259" key="1">
    <source>
        <dbReference type="Pfam" id="PF14759"/>
    </source>
</evidence>
<dbReference type="Proteomes" id="UP000051913">
    <property type="component" value="Unassembled WGS sequence"/>
</dbReference>
<evidence type="ECO:0000313" key="2">
    <source>
        <dbReference type="EMBL" id="KRR02281.1"/>
    </source>
</evidence>
<organism evidence="2 3">
    <name type="scientific">Bradyrhizobium valentinum</name>
    <dbReference type="NCBI Taxonomy" id="1518501"/>
    <lineage>
        <taxon>Bacteria</taxon>
        <taxon>Pseudomonadati</taxon>
        <taxon>Pseudomonadota</taxon>
        <taxon>Alphaproteobacteria</taxon>
        <taxon>Hyphomicrobiales</taxon>
        <taxon>Nitrobacteraceae</taxon>
        <taxon>Bradyrhizobium</taxon>
    </lineage>
</organism>
<sequence length="102" mass="11230">MLGRSEPFESVPWFWSDQYDLGLQVVGLPDPAGCTVERRIGRNQFIVFHLGDDGTLLAVSGIGAGSAVAKDIRIAEAMIRRRMRPTRTDLSDSAISLKSLLR</sequence>
<gene>
    <name evidence="2" type="ORF">CP49_40490</name>
</gene>
<dbReference type="RefSeq" id="WP_057853185.1">
    <property type="nucleotide sequence ID" value="NZ_LLXX01000152.1"/>
</dbReference>
<keyword evidence="3" id="KW-1185">Reference proteome</keyword>
<comment type="caution">
    <text evidence="2">The sequence shown here is derived from an EMBL/GenBank/DDBJ whole genome shotgun (WGS) entry which is preliminary data.</text>
</comment>
<dbReference type="EMBL" id="LLXX01000152">
    <property type="protein sequence ID" value="KRR02281.1"/>
    <property type="molecule type" value="Genomic_DNA"/>
</dbReference>
<dbReference type="Gene3D" id="3.30.390.30">
    <property type="match status" value="1"/>
</dbReference>
<dbReference type="SUPFAM" id="SSF55424">
    <property type="entry name" value="FAD/NAD-linked reductases, dimerisation (C-terminal) domain"/>
    <property type="match status" value="1"/>
</dbReference>
<accession>A0A0R3L2S0</accession>
<dbReference type="STRING" id="1518501.CQ10_36810"/>
<feature type="domain" description="Reductase C-terminal" evidence="1">
    <location>
        <begin position="13"/>
        <end position="101"/>
    </location>
</feature>
<name>A0A0R3L2S0_9BRAD</name>
<protein>
    <recommendedName>
        <fullName evidence="1">Reductase C-terminal domain-containing protein</fullName>
    </recommendedName>
</protein>
<evidence type="ECO:0000313" key="3">
    <source>
        <dbReference type="Proteomes" id="UP000051913"/>
    </source>
</evidence>
<dbReference type="AlphaFoldDB" id="A0A0R3L2S0"/>
<proteinExistence type="predicted"/>
<reference evidence="2 3" key="1">
    <citation type="submission" date="2014-03" db="EMBL/GenBank/DDBJ databases">
        <title>Bradyrhizobium valentinum sp. nov., isolated from effective nodules of Lupinus mariae-josephae, a lupine endemic of basic-lime soils in Eastern Spain.</title>
        <authorList>
            <person name="Duran D."/>
            <person name="Rey L."/>
            <person name="Navarro A."/>
            <person name="Busquets A."/>
            <person name="Imperial J."/>
            <person name="Ruiz-Argueso T."/>
        </authorList>
    </citation>
    <scope>NUCLEOTIDE SEQUENCE [LARGE SCALE GENOMIC DNA]</scope>
    <source>
        <strain evidence="2 3">LmjM3</strain>
    </source>
</reference>
<dbReference type="Pfam" id="PF14759">
    <property type="entry name" value="Reductase_C"/>
    <property type="match status" value="1"/>
</dbReference>
<dbReference type="InterPro" id="IPR016156">
    <property type="entry name" value="FAD/NAD-linked_Rdtase_dimer_sf"/>
</dbReference>
<dbReference type="InterPro" id="IPR028202">
    <property type="entry name" value="Reductase_C"/>
</dbReference>